<dbReference type="Proteomes" id="UP000033935">
    <property type="component" value="Unassembled WGS sequence"/>
</dbReference>
<dbReference type="InterPro" id="IPR048254">
    <property type="entry name" value="CDP_ALCOHOL_P_TRANSF_CS"/>
</dbReference>
<accession>A0A0G0Q1Y6</accession>
<evidence type="ECO:0000256" key="3">
    <source>
        <dbReference type="ARBA" id="ARBA00022516"/>
    </source>
</evidence>
<gene>
    <name evidence="13" type="ORF">UT30_C0007G0006</name>
</gene>
<keyword evidence="3" id="KW-0444">Lipid biosynthesis</keyword>
<dbReference type="InterPro" id="IPR050324">
    <property type="entry name" value="CDP-alcohol_PTase-I"/>
</dbReference>
<dbReference type="Gene3D" id="1.20.120.1760">
    <property type="match status" value="1"/>
</dbReference>
<name>A0A0G0Q1Y6_9BACT</name>
<protein>
    <submittedName>
        <fullName evidence="13">CDP-alcohol phosphatidyltransferase</fullName>
    </submittedName>
</protein>
<evidence type="ECO:0000256" key="2">
    <source>
        <dbReference type="ARBA" id="ARBA00010441"/>
    </source>
</evidence>
<keyword evidence="9" id="KW-0594">Phospholipid biosynthesis</keyword>
<comment type="subcellular location">
    <subcellularLocation>
        <location evidence="1">Membrane</location>
        <topology evidence="1">Multi-pass membrane protein</topology>
    </subcellularLocation>
</comment>
<evidence type="ECO:0000256" key="10">
    <source>
        <dbReference type="ARBA" id="ARBA00023264"/>
    </source>
</evidence>
<feature type="transmembrane region" description="Helical" evidence="12">
    <location>
        <begin position="15"/>
        <end position="36"/>
    </location>
</feature>
<dbReference type="InterPro" id="IPR043130">
    <property type="entry name" value="CDP-OH_PTrfase_TM_dom"/>
</dbReference>
<dbReference type="PIRSF" id="PIRSF000847">
    <property type="entry name" value="Phos_ph_gly_syn"/>
    <property type="match status" value="1"/>
</dbReference>
<evidence type="ECO:0000313" key="14">
    <source>
        <dbReference type="Proteomes" id="UP000033935"/>
    </source>
</evidence>
<dbReference type="AlphaFoldDB" id="A0A0G0Q1Y6"/>
<proteinExistence type="inferred from homology"/>
<evidence type="ECO:0000313" key="13">
    <source>
        <dbReference type="EMBL" id="KKR04450.1"/>
    </source>
</evidence>
<evidence type="ECO:0000256" key="1">
    <source>
        <dbReference type="ARBA" id="ARBA00004141"/>
    </source>
</evidence>
<keyword evidence="6 12" id="KW-1133">Transmembrane helix</keyword>
<sequence length="192" mass="21509">MFERNPQKLFPHDHLMRYTVIPLIPTFITPNMVTVFRMIMTPVVLWFLYLEQFTIGVPIFLFVAFTDAMDGSLARLRNQITQWGTFYDPLADKILISSVILLVVVQHVNVIFGVLILGIEALLLIGGCIKKMNGKIIGSNIFGKTKMFLQVTGVLLLLIALWAGFDLFIPLSVGTLSLAIVFAVISLFTYGL</sequence>
<dbReference type="GO" id="GO:0016020">
    <property type="term" value="C:membrane"/>
    <property type="evidence" value="ECO:0007669"/>
    <property type="project" value="UniProtKB-SubCell"/>
</dbReference>
<reference evidence="13 14" key="1">
    <citation type="journal article" date="2015" name="Nature">
        <title>rRNA introns, odd ribosomes, and small enigmatic genomes across a large radiation of phyla.</title>
        <authorList>
            <person name="Brown C.T."/>
            <person name="Hug L.A."/>
            <person name="Thomas B.C."/>
            <person name="Sharon I."/>
            <person name="Castelle C.J."/>
            <person name="Singh A."/>
            <person name="Wilkins M.J."/>
            <person name="Williams K.H."/>
            <person name="Banfield J.F."/>
        </authorList>
    </citation>
    <scope>NUCLEOTIDE SEQUENCE [LARGE SCALE GENOMIC DNA]</scope>
</reference>
<evidence type="ECO:0000256" key="4">
    <source>
        <dbReference type="ARBA" id="ARBA00022679"/>
    </source>
</evidence>
<dbReference type="PANTHER" id="PTHR14269">
    <property type="entry name" value="CDP-DIACYLGLYCEROL--GLYCEROL-3-PHOSPHATE 3-PHOSPHATIDYLTRANSFERASE-RELATED"/>
    <property type="match status" value="1"/>
</dbReference>
<feature type="transmembrane region" description="Helical" evidence="12">
    <location>
        <begin position="171"/>
        <end position="190"/>
    </location>
</feature>
<dbReference type="PATRIC" id="fig|1618995.3.peg.365"/>
<dbReference type="PROSITE" id="PS00379">
    <property type="entry name" value="CDP_ALCOHOL_P_TRANSF"/>
    <property type="match status" value="1"/>
</dbReference>
<keyword evidence="10" id="KW-1208">Phospholipid metabolism</keyword>
<evidence type="ECO:0000256" key="5">
    <source>
        <dbReference type="ARBA" id="ARBA00022692"/>
    </source>
</evidence>
<dbReference type="InterPro" id="IPR004570">
    <property type="entry name" value="Phosphatidylglycerol_P_synth"/>
</dbReference>
<feature type="transmembrane region" description="Helical" evidence="12">
    <location>
        <begin position="43"/>
        <end position="65"/>
    </location>
</feature>
<dbReference type="GO" id="GO:0046474">
    <property type="term" value="P:glycerophospholipid biosynthetic process"/>
    <property type="evidence" value="ECO:0007669"/>
    <property type="project" value="TreeGrafter"/>
</dbReference>
<keyword evidence="5 12" id="KW-0812">Transmembrane</keyword>
<dbReference type="EMBL" id="LBWG01000007">
    <property type="protein sequence ID" value="KKR04450.1"/>
    <property type="molecule type" value="Genomic_DNA"/>
</dbReference>
<comment type="caution">
    <text evidence="13">The sequence shown here is derived from an EMBL/GenBank/DDBJ whole genome shotgun (WGS) entry which is preliminary data.</text>
</comment>
<evidence type="ECO:0000256" key="7">
    <source>
        <dbReference type="ARBA" id="ARBA00023098"/>
    </source>
</evidence>
<evidence type="ECO:0000256" key="11">
    <source>
        <dbReference type="RuleBase" id="RU003750"/>
    </source>
</evidence>
<keyword evidence="8 12" id="KW-0472">Membrane</keyword>
<comment type="similarity">
    <text evidence="2 11">Belongs to the CDP-alcohol phosphatidyltransferase class-I family.</text>
</comment>
<keyword evidence="4 11" id="KW-0808">Transferase</keyword>
<evidence type="ECO:0000256" key="6">
    <source>
        <dbReference type="ARBA" id="ARBA00022989"/>
    </source>
</evidence>
<evidence type="ECO:0000256" key="9">
    <source>
        <dbReference type="ARBA" id="ARBA00023209"/>
    </source>
</evidence>
<evidence type="ECO:0000256" key="12">
    <source>
        <dbReference type="SAM" id="Phobius"/>
    </source>
</evidence>
<feature type="transmembrane region" description="Helical" evidence="12">
    <location>
        <begin position="147"/>
        <end position="165"/>
    </location>
</feature>
<keyword evidence="7" id="KW-0443">Lipid metabolism</keyword>
<dbReference type="InterPro" id="IPR000462">
    <property type="entry name" value="CDP-OH_P_trans"/>
</dbReference>
<dbReference type="PANTHER" id="PTHR14269:SF11">
    <property type="entry name" value="CDP-DIACYLGLYCEROL--GLYCEROL-3-PHOSPHATE 3-PHOSPHATIDYLTRANSFERASE"/>
    <property type="match status" value="1"/>
</dbReference>
<organism evidence="13 14">
    <name type="scientific">Candidatus Uhrbacteria bacterium GW2011_GWF2_39_13</name>
    <dbReference type="NCBI Taxonomy" id="1618995"/>
    <lineage>
        <taxon>Bacteria</taxon>
        <taxon>Candidatus Uhriibacteriota</taxon>
    </lineage>
</organism>
<feature type="transmembrane region" description="Helical" evidence="12">
    <location>
        <begin position="94"/>
        <end position="126"/>
    </location>
</feature>
<dbReference type="GO" id="GO:0008444">
    <property type="term" value="F:CDP-diacylglycerol-glycerol-3-phosphate 3-phosphatidyltransferase activity"/>
    <property type="evidence" value="ECO:0007669"/>
    <property type="project" value="InterPro"/>
</dbReference>
<evidence type="ECO:0000256" key="8">
    <source>
        <dbReference type="ARBA" id="ARBA00023136"/>
    </source>
</evidence>
<dbReference type="Pfam" id="PF01066">
    <property type="entry name" value="CDP-OH_P_transf"/>
    <property type="match status" value="1"/>
</dbReference>